<evidence type="ECO:0000313" key="1">
    <source>
        <dbReference type="EMBL" id="KAI4463619.1"/>
    </source>
</evidence>
<protein>
    <submittedName>
        <fullName evidence="1">Deoxyribonuclease ii</fullName>
    </submittedName>
</protein>
<gene>
    <name evidence="1" type="ORF">MML48_4g00009595</name>
</gene>
<dbReference type="EMBL" id="CM043018">
    <property type="protein sequence ID" value="KAI4463619.1"/>
    <property type="molecule type" value="Genomic_DNA"/>
</dbReference>
<keyword evidence="2" id="KW-1185">Reference proteome</keyword>
<comment type="caution">
    <text evidence="1">The sequence shown here is derived from an EMBL/GenBank/DDBJ whole genome shotgun (WGS) entry which is preliminary data.</text>
</comment>
<evidence type="ECO:0000313" key="2">
    <source>
        <dbReference type="Proteomes" id="UP001056778"/>
    </source>
</evidence>
<accession>A0ACB9TA20</accession>
<sequence>MWIVIAILVTVIIHPSACLQCVDHNNNPVDWYVLYKIPYMKSSNASRFVRSGFAYTFITSNSVNPWKLSSIPIASLNSILALTLLPLYGSNADDLIYILYNDQPPNKKPNDNKGHTKGVVVGDEDGGFWLIHSVPNFPSTPENGSYTYPLTGSLYGQSFLCISLNSDNLNNIGKQLLYNELNMYAKNMPSALSDKFPHLTDVINGDTVDQPPWFNVLNITSREGTDFTVFAKTKNFGRDLYRDWVTPTLGSSFLVETWPNGVGRLPSSCGKPFSTFNVKSIKMNTPDVNIDFSSTHDHSKWAVSSDAQQYWICVGDINRANSQMHRGGGTVCMINKLVASSYKVDVNTTETCS</sequence>
<organism evidence="1 2">
    <name type="scientific">Holotrichia oblita</name>
    <name type="common">Chafer beetle</name>
    <dbReference type="NCBI Taxonomy" id="644536"/>
    <lineage>
        <taxon>Eukaryota</taxon>
        <taxon>Metazoa</taxon>
        <taxon>Ecdysozoa</taxon>
        <taxon>Arthropoda</taxon>
        <taxon>Hexapoda</taxon>
        <taxon>Insecta</taxon>
        <taxon>Pterygota</taxon>
        <taxon>Neoptera</taxon>
        <taxon>Endopterygota</taxon>
        <taxon>Coleoptera</taxon>
        <taxon>Polyphaga</taxon>
        <taxon>Scarabaeiformia</taxon>
        <taxon>Scarabaeidae</taxon>
        <taxon>Melolonthinae</taxon>
        <taxon>Holotrichia</taxon>
    </lineage>
</organism>
<reference evidence="1" key="1">
    <citation type="submission" date="2022-04" db="EMBL/GenBank/DDBJ databases">
        <title>Chromosome-scale genome assembly of Holotrichia oblita Faldermann.</title>
        <authorList>
            <person name="Rongchong L."/>
        </authorList>
    </citation>
    <scope>NUCLEOTIDE SEQUENCE</scope>
    <source>
        <strain evidence="1">81SQS9</strain>
    </source>
</reference>
<dbReference type="Proteomes" id="UP001056778">
    <property type="component" value="Chromosome 4"/>
</dbReference>
<name>A0ACB9TA20_HOLOL</name>
<proteinExistence type="predicted"/>